<dbReference type="Proteomes" id="UP000265703">
    <property type="component" value="Unassembled WGS sequence"/>
</dbReference>
<keyword evidence="5" id="KW-0968">Cytoplasmic vesicle</keyword>
<comment type="caution">
    <text evidence="7">The sequence shown here is derived from an EMBL/GenBank/DDBJ whole genome shotgun (WGS) entry which is preliminary data.</text>
</comment>
<evidence type="ECO:0000256" key="6">
    <source>
        <dbReference type="SAM" id="Phobius"/>
    </source>
</evidence>
<gene>
    <name evidence="7" type="ORF">C1645_749538</name>
</gene>
<reference evidence="7 8" key="1">
    <citation type="submission" date="2018-06" db="EMBL/GenBank/DDBJ databases">
        <title>Comparative genomics reveals the genomic features of Rhizophagus irregularis, R. cerebriforme, R. diaphanum and Gigaspora rosea, and their symbiotic lifestyle signature.</title>
        <authorList>
            <person name="Morin E."/>
            <person name="San Clemente H."/>
            <person name="Chen E.C.H."/>
            <person name="De La Providencia I."/>
            <person name="Hainaut M."/>
            <person name="Kuo A."/>
            <person name="Kohler A."/>
            <person name="Murat C."/>
            <person name="Tang N."/>
            <person name="Roy S."/>
            <person name="Loubradou J."/>
            <person name="Henrissat B."/>
            <person name="Grigoriev I.V."/>
            <person name="Corradi N."/>
            <person name="Roux C."/>
            <person name="Martin F.M."/>
        </authorList>
    </citation>
    <scope>NUCLEOTIDE SEQUENCE [LARGE SCALE GENOMIC DNA]</scope>
    <source>
        <strain evidence="7 8">DAOM 227022</strain>
    </source>
</reference>
<evidence type="ECO:0000256" key="5">
    <source>
        <dbReference type="ARBA" id="ARBA00023329"/>
    </source>
</evidence>
<evidence type="ECO:0000256" key="1">
    <source>
        <dbReference type="ARBA" id="ARBA00022692"/>
    </source>
</evidence>
<keyword evidence="3 6" id="KW-1133">Transmembrane helix</keyword>
<evidence type="ECO:0000256" key="2">
    <source>
        <dbReference type="ARBA" id="ARBA00022824"/>
    </source>
</evidence>
<evidence type="ECO:0000256" key="4">
    <source>
        <dbReference type="ARBA" id="ARBA00023136"/>
    </source>
</evidence>
<keyword evidence="1 6" id="KW-0812">Transmembrane</keyword>
<dbReference type="STRING" id="658196.A0A397TTS6"/>
<evidence type="ECO:0000256" key="3">
    <source>
        <dbReference type="ARBA" id="ARBA00022989"/>
    </source>
</evidence>
<dbReference type="Pfam" id="PF09446">
    <property type="entry name" value="VMA21"/>
    <property type="match status" value="1"/>
</dbReference>
<feature type="transmembrane region" description="Helical" evidence="6">
    <location>
        <begin position="63"/>
        <end position="84"/>
    </location>
</feature>
<dbReference type="GO" id="GO:0070072">
    <property type="term" value="P:vacuolar proton-transporting V-type ATPase complex assembly"/>
    <property type="evidence" value="ECO:0007669"/>
    <property type="project" value="InterPro"/>
</dbReference>
<sequence>MSSTTISEKTVDNLVSQNKSVETPRGVIFKLYSHTVMMIILPLTTYYYTSNYYFEGENKTTKAALAAAGIANVVVFSFIITAILEDYSSDTQQKRDKKE</sequence>
<dbReference type="OrthoDB" id="160405at2759"/>
<evidence type="ECO:0000313" key="8">
    <source>
        <dbReference type="Proteomes" id="UP000265703"/>
    </source>
</evidence>
<protein>
    <recommendedName>
        <fullName evidence="9">Vacuolar ATPase assembly integral membrane protein VMA21</fullName>
    </recommendedName>
</protein>
<dbReference type="GO" id="GO:0031410">
    <property type="term" value="C:cytoplasmic vesicle"/>
    <property type="evidence" value="ECO:0007669"/>
    <property type="project" value="UniProtKB-KW"/>
</dbReference>
<evidence type="ECO:0008006" key="9">
    <source>
        <dbReference type="Google" id="ProtNLM"/>
    </source>
</evidence>
<dbReference type="EMBL" id="QKYT01000014">
    <property type="protein sequence ID" value="RIA98511.1"/>
    <property type="molecule type" value="Genomic_DNA"/>
</dbReference>
<accession>A0A397TTS6</accession>
<keyword evidence="4 6" id="KW-0472">Membrane</keyword>
<dbReference type="InterPro" id="IPR019013">
    <property type="entry name" value="Vma21"/>
</dbReference>
<keyword evidence="2" id="KW-0256">Endoplasmic reticulum</keyword>
<proteinExistence type="predicted"/>
<organism evidence="7 8">
    <name type="scientific">Glomus cerebriforme</name>
    <dbReference type="NCBI Taxonomy" id="658196"/>
    <lineage>
        <taxon>Eukaryota</taxon>
        <taxon>Fungi</taxon>
        <taxon>Fungi incertae sedis</taxon>
        <taxon>Mucoromycota</taxon>
        <taxon>Glomeromycotina</taxon>
        <taxon>Glomeromycetes</taxon>
        <taxon>Glomerales</taxon>
        <taxon>Glomeraceae</taxon>
        <taxon>Glomus</taxon>
    </lineage>
</organism>
<feature type="transmembrane region" description="Helical" evidence="6">
    <location>
        <begin position="27"/>
        <end position="48"/>
    </location>
</feature>
<keyword evidence="8" id="KW-1185">Reference proteome</keyword>
<name>A0A397TTS6_9GLOM</name>
<evidence type="ECO:0000313" key="7">
    <source>
        <dbReference type="EMBL" id="RIA98511.1"/>
    </source>
</evidence>
<dbReference type="AlphaFoldDB" id="A0A397TTS6"/>